<dbReference type="RefSeq" id="WP_317490598.1">
    <property type="nucleotide sequence ID" value="NZ_CP136051.1"/>
</dbReference>
<dbReference type="SUPFAM" id="SSF75445">
    <property type="entry name" value="D-ribose-5-phosphate isomerase (RpiA), lid domain"/>
    <property type="match status" value="1"/>
</dbReference>
<proteinExistence type="predicted"/>
<dbReference type="Gene3D" id="3.40.50.1360">
    <property type="match status" value="1"/>
</dbReference>
<organism evidence="3 4">
    <name type="scientific">Imperialibacter roseus</name>
    <dbReference type="NCBI Taxonomy" id="1324217"/>
    <lineage>
        <taxon>Bacteria</taxon>
        <taxon>Pseudomonadati</taxon>
        <taxon>Bacteroidota</taxon>
        <taxon>Cytophagia</taxon>
        <taxon>Cytophagales</taxon>
        <taxon>Flammeovirgaceae</taxon>
        <taxon>Imperialibacter</taxon>
    </lineage>
</organism>
<dbReference type="NCBIfam" id="TIGR00021">
    <property type="entry name" value="rpiA"/>
    <property type="match status" value="1"/>
</dbReference>
<keyword evidence="4" id="KW-1185">Reference proteome</keyword>
<dbReference type="EMBL" id="CP136051">
    <property type="protein sequence ID" value="WOK07950.1"/>
    <property type="molecule type" value="Genomic_DNA"/>
</dbReference>
<name>A0ABZ0ISF1_9BACT</name>
<dbReference type="InterPro" id="IPR037171">
    <property type="entry name" value="NagB/RpiA_transferase-like"/>
</dbReference>
<evidence type="ECO:0000256" key="1">
    <source>
        <dbReference type="ARBA" id="ARBA00023235"/>
    </source>
</evidence>
<dbReference type="GO" id="GO:0004751">
    <property type="term" value="F:ribose-5-phosphate isomerase activity"/>
    <property type="evidence" value="ECO:0007669"/>
    <property type="project" value="UniProtKB-EC"/>
</dbReference>
<sequence length="232" mass="24939">MDWKSKLINNLNFGANMNNREAKLSLAAMVAAKAKNGETIGFGSGSSSYLTILEIGKRVATEGLQIKAIPTSHEVELTCTQQQIPTVSFNTARPDWCFDGADEIDPKSNLIKGRGGAMFKEKLIMAASPKTFILADSSKLVKKLGEKFPVPVEVIPFALSSVESSLLTLGAVSIQLRMAGGKDGPVITENGNFILDVRFNDIGEGLEKMIKLIPGVLDNGLFMGYNIEVVSS</sequence>
<dbReference type="PANTHER" id="PTHR11934">
    <property type="entry name" value="RIBOSE-5-PHOSPHATE ISOMERASE"/>
    <property type="match status" value="1"/>
</dbReference>
<reference evidence="3 4" key="1">
    <citation type="journal article" date="2023" name="Microbiol. Resour. Announc.">
        <title>Complete Genome Sequence of Imperialibacter roseus strain P4T.</title>
        <authorList>
            <person name="Tizabi D.R."/>
            <person name="Bachvaroff T."/>
            <person name="Hill R.T."/>
        </authorList>
    </citation>
    <scope>NUCLEOTIDE SEQUENCE [LARGE SCALE GENOMIC DNA]</scope>
    <source>
        <strain evidence="3 4">P4T</strain>
    </source>
</reference>
<dbReference type="CDD" id="cd01398">
    <property type="entry name" value="RPI_A"/>
    <property type="match status" value="1"/>
</dbReference>
<dbReference type="Proteomes" id="UP001302349">
    <property type="component" value="Chromosome"/>
</dbReference>
<evidence type="ECO:0000313" key="3">
    <source>
        <dbReference type="EMBL" id="WOK07950.1"/>
    </source>
</evidence>
<dbReference type="EC" id="5.3.1.6" evidence="2"/>
<evidence type="ECO:0000313" key="4">
    <source>
        <dbReference type="Proteomes" id="UP001302349"/>
    </source>
</evidence>
<dbReference type="PANTHER" id="PTHR11934:SF0">
    <property type="entry name" value="RIBOSE-5-PHOSPHATE ISOMERASE"/>
    <property type="match status" value="1"/>
</dbReference>
<evidence type="ECO:0000256" key="2">
    <source>
        <dbReference type="NCBIfam" id="TIGR00021"/>
    </source>
</evidence>
<dbReference type="Gene3D" id="3.30.70.260">
    <property type="match status" value="1"/>
</dbReference>
<accession>A0ABZ0ISF1</accession>
<gene>
    <name evidence="3" type="primary">rpiA</name>
    <name evidence="3" type="ORF">RT717_04815</name>
</gene>
<keyword evidence="1 3" id="KW-0413">Isomerase</keyword>
<protein>
    <recommendedName>
        <fullName evidence="2">Ribose 5-phosphate isomerase A</fullName>
        <ecNumber evidence="2">5.3.1.6</ecNumber>
    </recommendedName>
</protein>
<dbReference type="InterPro" id="IPR004788">
    <property type="entry name" value="Ribose5P_isomerase_type_A"/>
</dbReference>
<dbReference type="Pfam" id="PF06026">
    <property type="entry name" value="Rib_5-P_isom_A"/>
    <property type="match status" value="1"/>
</dbReference>
<dbReference type="SUPFAM" id="SSF100950">
    <property type="entry name" value="NagB/RpiA/CoA transferase-like"/>
    <property type="match status" value="1"/>
</dbReference>